<feature type="signal peptide" evidence="13">
    <location>
        <begin position="1"/>
        <end position="24"/>
    </location>
</feature>
<dbReference type="InterPro" id="IPR003374">
    <property type="entry name" value="ApbE-like_sf"/>
</dbReference>
<keyword evidence="7 10" id="KW-0460">Magnesium</keyword>
<keyword evidence="13" id="KW-0732">Signal</keyword>
<dbReference type="PANTHER" id="PTHR30040:SF2">
    <property type="entry name" value="FAD:PROTEIN FMN TRANSFERASE"/>
    <property type="match status" value="1"/>
</dbReference>
<evidence type="ECO:0000256" key="10">
    <source>
        <dbReference type="PIRNR" id="PIRNR006268"/>
    </source>
</evidence>
<dbReference type="EC" id="2.7.1.180" evidence="1 10"/>
<evidence type="ECO:0000256" key="12">
    <source>
        <dbReference type="SAM" id="MobiDB-lite"/>
    </source>
</evidence>
<evidence type="ECO:0000256" key="2">
    <source>
        <dbReference type="ARBA" id="ARBA00016337"/>
    </source>
</evidence>
<keyword evidence="3 10" id="KW-0285">Flavoprotein</keyword>
<evidence type="ECO:0000256" key="9">
    <source>
        <dbReference type="ARBA" id="ARBA00048540"/>
    </source>
</evidence>
<dbReference type="Gene3D" id="3.10.520.10">
    <property type="entry name" value="ApbE-like domains"/>
    <property type="match status" value="1"/>
</dbReference>
<dbReference type="PIRSF" id="PIRSF006268">
    <property type="entry name" value="ApbE"/>
    <property type="match status" value="1"/>
</dbReference>
<dbReference type="AlphaFoldDB" id="A0A2G6MRJ1"/>
<dbReference type="Pfam" id="PF02424">
    <property type="entry name" value="ApbE"/>
    <property type="match status" value="1"/>
</dbReference>
<comment type="cofactor">
    <cofactor evidence="11">
        <name>Mg(2+)</name>
        <dbReference type="ChEBI" id="CHEBI:18420"/>
    </cofactor>
    <cofactor evidence="11">
        <name>Mn(2+)</name>
        <dbReference type="ChEBI" id="CHEBI:29035"/>
    </cofactor>
    <text evidence="11">Magnesium. Can also use manganese.</text>
</comment>
<evidence type="ECO:0000256" key="1">
    <source>
        <dbReference type="ARBA" id="ARBA00011955"/>
    </source>
</evidence>
<evidence type="ECO:0000256" key="6">
    <source>
        <dbReference type="ARBA" id="ARBA00022827"/>
    </source>
</evidence>
<dbReference type="PANTHER" id="PTHR30040">
    <property type="entry name" value="THIAMINE BIOSYNTHESIS LIPOPROTEIN APBE"/>
    <property type="match status" value="1"/>
</dbReference>
<sequence length="355" mass="39116">MTKFIFALMLLAGTALLLPAQSWATREYLFTGQTMGTTYAVKLVSARPLSKSLWRKKIDLRLEQVNARLSMYRKDSELSRFNAAPTGQMFRVSQDFYQVIGQCRNLYILTDGAWDGMVKPLVDLWGFGTKGRRTTPPEPGQIKTALAHIGFDKLEIGDHILTKTVPGITLDLGSIAKGYGVDQIARLIRQSGIENYLVEIGGELSAAGKNKHRKTWTVGIANPEKGVLASGLYQQVRLENKAIATSGNYRNYFEKDGHTYSHIISPKTGYPVENDVVSASVISDTCTLADGLATALMVMDPSQSIALINRLDNTECLIIRQNGKTRTPLRSSGFKSYERPMGRPGLSPGSAHNKQ</sequence>
<feature type="chain" id="PRO_5039953371" description="FAD:protein FMN transferase" evidence="13">
    <location>
        <begin position="25"/>
        <end position="355"/>
    </location>
</feature>
<evidence type="ECO:0000256" key="4">
    <source>
        <dbReference type="ARBA" id="ARBA00022679"/>
    </source>
</evidence>
<organism evidence="14 15">
    <name type="scientific">Desulfobacter postgatei</name>
    <dbReference type="NCBI Taxonomy" id="2293"/>
    <lineage>
        <taxon>Bacteria</taxon>
        <taxon>Pseudomonadati</taxon>
        <taxon>Thermodesulfobacteriota</taxon>
        <taxon>Desulfobacteria</taxon>
        <taxon>Desulfobacterales</taxon>
        <taxon>Desulfobacteraceae</taxon>
        <taxon>Desulfobacter</taxon>
    </lineage>
</organism>
<dbReference type="GO" id="GO:0046872">
    <property type="term" value="F:metal ion binding"/>
    <property type="evidence" value="ECO:0007669"/>
    <property type="project" value="UniProtKB-UniRule"/>
</dbReference>
<evidence type="ECO:0000256" key="13">
    <source>
        <dbReference type="SAM" id="SignalP"/>
    </source>
</evidence>
<evidence type="ECO:0000256" key="8">
    <source>
        <dbReference type="ARBA" id="ARBA00031306"/>
    </source>
</evidence>
<comment type="caution">
    <text evidence="14">The sequence shown here is derived from an EMBL/GenBank/DDBJ whole genome shotgun (WGS) entry which is preliminary data.</text>
</comment>
<feature type="binding site" evidence="11">
    <location>
        <position position="290"/>
    </location>
    <ligand>
        <name>Mg(2+)</name>
        <dbReference type="ChEBI" id="CHEBI:18420"/>
    </ligand>
</feature>
<dbReference type="Proteomes" id="UP000231203">
    <property type="component" value="Unassembled WGS sequence"/>
</dbReference>
<dbReference type="InterPro" id="IPR024932">
    <property type="entry name" value="ApbE"/>
</dbReference>
<comment type="similarity">
    <text evidence="10">Belongs to the ApbE family.</text>
</comment>
<accession>A0A2G6MRJ1</accession>
<keyword evidence="6 10" id="KW-0274">FAD</keyword>
<feature type="binding site" evidence="11">
    <location>
        <position position="174"/>
    </location>
    <ligand>
        <name>Mg(2+)</name>
        <dbReference type="ChEBI" id="CHEBI:18420"/>
    </ligand>
</feature>
<protein>
    <recommendedName>
        <fullName evidence="2 10">FAD:protein FMN transferase</fullName>
        <ecNumber evidence="1 10">2.7.1.180</ecNumber>
    </recommendedName>
    <alternativeName>
        <fullName evidence="8 10">Flavin transferase</fullName>
    </alternativeName>
</protein>
<evidence type="ECO:0000256" key="7">
    <source>
        <dbReference type="ARBA" id="ARBA00022842"/>
    </source>
</evidence>
<evidence type="ECO:0000256" key="11">
    <source>
        <dbReference type="PIRSR" id="PIRSR006268-2"/>
    </source>
</evidence>
<keyword evidence="5 10" id="KW-0479">Metal-binding</keyword>
<name>A0A2G6MRJ1_9BACT</name>
<keyword evidence="4 10" id="KW-0808">Transferase</keyword>
<dbReference type="EMBL" id="PDTI01000055">
    <property type="protein sequence ID" value="PIE62229.1"/>
    <property type="molecule type" value="Genomic_DNA"/>
</dbReference>
<evidence type="ECO:0000256" key="3">
    <source>
        <dbReference type="ARBA" id="ARBA00022630"/>
    </source>
</evidence>
<reference evidence="14 15" key="1">
    <citation type="submission" date="2017-10" db="EMBL/GenBank/DDBJ databases">
        <title>Novel microbial diversity and functional potential in the marine mammal oral microbiome.</title>
        <authorList>
            <person name="Dudek N.K."/>
            <person name="Sun C.L."/>
            <person name="Burstein D."/>
            <person name="Kantor R.S."/>
            <person name="Aliaga Goltsman D.S."/>
            <person name="Bik E.M."/>
            <person name="Thomas B.C."/>
            <person name="Banfield J.F."/>
            <person name="Relman D.A."/>
        </authorList>
    </citation>
    <scope>NUCLEOTIDE SEQUENCE [LARGE SCALE GENOMIC DNA]</scope>
    <source>
        <strain evidence="14">DOLJORAL78_47_202</strain>
    </source>
</reference>
<dbReference type="GO" id="GO:0016740">
    <property type="term" value="F:transferase activity"/>
    <property type="evidence" value="ECO:0007669"/>
    <property type="project" value="UniProtKB-UniRule"/>
</dbReference>
<evidence type="ECO:0000313" key="14">
    <source>
        <dbReference type="EMBL" id="PIE62229.1"/>
    </source>
</evidence>
<gene>
    <name evidence="14" type="ORF">CSA25_06135</name>
</gene>
<evidence type="ECO:0000256" key="5">
    <source>
        <dbReference type="ARBA" id="ARBA00022723"/>
    </source>
</evidence>
<feature type="region of interest" description="Disordered" evidence="12">
    <location>
        <begin position="326"/>
        <end position="355"/>
    </location>
</feature>
<evidence type="ECO:0000313" key="15">
    <source>
        <dbReference type="Proteomes" id="UP000231203"/>
    </source>
</evidence>
<proteinExistence type="inferred from homology"/>
<feature type="binding site" evidence="11">
    <location>
        <position position="294"/>
    </location>
    <ligand>
        <name>Mg(2+)</name>
        <dbReference type="ChEBI" id="CHEBI:18420"/>
    </ligand>
</feature>
<dbReference type="SUPFAM" id="SSF143631">
    <property type="entry name" value="ApbE-like"/>
    <property type="match status" value="1"/>
</dbReference>
<comment type="catalytic activity">
    <reaction evidence="9 10">
        <text>L-threonyl-[protein] + FAD = FMN-L-threonyl-[protein] + AMP + H(+)</text>
        <dbReference type="Rhea" id="RHEA:36847"/>
        <dbReference type="Rhea" id="RHEA-COMP:11060"/>
        <dbReference type="Rhea" id="RHEA-COMP:11061"/>
        <dbReference type="ChEBI" id="CHEBI:15378"/>
        <dbReference type="ChEBI" id="CHEBI:30013"/>
        <dbReference type="ChEBI" id="CHEBI:57692"/>
        <dbReference type="ChEBI" id="CHEBI:74257"/>
        <dbReference type="ChEBI" id="CHEBI:456215"/>
        <dbReference type="EC" id="2.7.1.180"/>
    </reaction>
</comment>